<organism evidence="1">
    <name type="scientific">Rhizophora mucronata</name>
    <name type="common">Asiatic mangrove</name>
    <dbReference type="NCBI Taxonomy" id="61149"/>
    <lineage>
        <taxon>Eukaryota</taxon>
        <taxon>Viridiplantae</taxon>
        <taxon>Streptophyta</taxon>
        <taxon>Embryophyta</taxon>
        <taxon>Tracheophyta</taxon>
        <taxon>Spermatophyta</taxon>
        <taxon>Magnoliopsida</taxon>
        <taxon>eudicotyledons</taxon>
        <taxon>Gunneridae</taxon>
        <taxon>Pentapetalae</taxon>
        <taxon>rosids</taxon>
        <taxon>fabids</taxon>
        <taxon>Malpighiales</taxon>
        <taxon>Rhizophoraceae</taxon>
        <taxon>Rhizophora</taxon>
    </lineage>
</organism>
<accession>A0A2P2MM86</accession>
<reference evidence="1" key="1">
    <citation type="submission" date="2018-02" db="EMBL/GenBank/DDBJ databases">
        <title>Rhizophora mucronata_Transcriptome.</title>
        <authorList>
            <person name="Meera S.P."/>
            <person name="Sreeshan A."/>
            <person name="Augustine A."/>
        </authorList>
    </citation>
    <scope>NUCLEOTIDE SEQUENCE</scope>
    <source>
        <tissue evidence="1">Leaf</tissue>
    </source>
</reference>
<sequence length="78" mass="8823">MGLHQNLDHNCRFHILAVSQPVSQCIKKLSLHTTCLQFFSVGLPHPEPCTMFPARNYHAPQPIPGTFNKAPNRMLDTK</sequence>
<dbReference type="AlphaFoldDB" id="A0A2P2MM86"/>
<name>A0A2P2MM86_RHIMU</name>
<dbReference type="EMBL" id="GGEC01050851">
    <property type="protein sequence ID" value="MBX31335.1"/>
    <property type="molecule type" value="Transcribed_RNA"/>
</dbReference>
<evidence type="ECO:0000313" key="1">
    <source>
        <dbReference type="EMBL" id="MBX31335.1"/>
    </source>
</evidence>
<proteinExistence type="predicted"/>
<protein>
    <submittedName>
        <fullName evidence="1">Repressor of RNA polymerase III transcription</fullName>
    </submittedName>
</protein>